<sequence length="148" mass="15939">MAKEIAGQIKLQIKGGAANPSPPVGPALGSKGINIMEFCKQFNARTQDKAGKVLPVVITYYADKTFDFIVKTPPVAVQLLEATKQKGGSSEPNRKKVAQITWETVRKIAEDKLVDLNCFTVESAMRMVAGTARSMGIAVRGAFPTTNQ</sequence>
<dbReference type="PANTHER" id="PTHR11661">
    <property type="entry name" value="60S RIBOSOMAL PROTEIN L12"/>
    <property type="match status" value="1"/>
</dbReference>
<dbReference type="PROSITE" id="PS00359">
    <property type="entry name" value="RIBOSOMAL_L11"/>
    <property type="match status" value="1"/>
</dbReference>
<dbReference type="InterPro" id="IPR000911">
    <property type="entry name" value="Ribosomal_uL11"/>
</dbReference>
<keyword evidence="3 8" id="KW-0699">rRNA-binding</keyword>
<evidence type="ECO:0000256" key="3">
    <source>
        <dbReference type="ARBA" id="ARBA00022730"/>
    </source>
</evidence>
<dbReference type="FunFam" id="3.30.1550.10:FF:000001">
    <property type="entry name" value="50S ribosomal protein L11"/>
    <property type="match status" value="1"/>
</dbReference>
<evidence type="ECO:0000256" key="10">
    <source>
        <dbReference type="RuleBase" id="RU003979"/>
    </source>
</evidence>
<dbReference type="InterPro" id="IPR036796">
    <property type="entry name" value="Ribosomal_uL11_N_sf"/>
</dbReference>
<comment type="subunit">
    <text evidence="7">Part of the ribosomal stalk of the 50S ribosomal subunit. Interacts with L10 and the large rRNA to form the base of the stalk. L10 forms an elongated spine to which 2 L12 dimers bind in a sequential fashion forming a pentameric L10(L12)2(L12)2 complex.</text>
</comment>
<protein>
    <recommendedName>
        <fullName evidence="8">Large ribosomal subunit protein uL11</fullName>
    </recommendedName>
</protein>
<dbReference type="Gene3D" id="1.10.10.250">
    <property type="entry name" value="Ribosomal protein L11, C-terminal domain"/>
    <property type="match status" value="1"/>
</dbReference>
<evidence type="ECO:0000256" key="1">
    <source>
        <dbReference type="ARBA" id="ARBA00010537"/>
    </source>
</evidence>
<evidence type="ECO:0000256" key="6">
    <source>
        <dbReference type="ARBA" id="ARBA00023274"/>
    </source>
</evidence>
<dbReference type="GO" id="GO:0070180">
    <property type="term" value="F:large ribosomal subunit rRNA binding"/>
    <property type="evidence" value="ECO:0007669"/>
    <property type="project" value="UniProtKB-UniRule"/>
</dbReference>
<comment type="subunit">
    <text evidence="8">Part of the ribosomal stalk of the 50S ribosomal subunit. Interacts with L10 and the large rRNA to form the base of the stalk. L10 forms an elongated spine to which L12 dimers bind in a sequential fashion forming a multimeric L10(L12)X complex.</text>
</comment>
<evidence type="ECO:0000259" key="12">
    <source>
        <dbReference type="Pfam" id="PF03946"/>
    </source>
</evidence>
<dbReference type="GO" id="GO:0022625">
    <property type="term" value="C:cytosolic large ribosomal subunit"/>
    <property type="evidence" value="ECO:0007669"/>
    <property type="project" value="TreeGrafter"/>
</dbReference>
<dbReference type="Pfam" id="PF03946">
    <property type="entry name" value="Ribosomal_L11_N"/>
    <property type="match status" value="1"/>
</dbReference>
<dbReference type="HAMAP" id="MF_00736">
    <property type="entry name" value="Ribosomal_uL11"/>
    <property type="match status" value="1"/>
</dbReference>
<evidence type="ECO:0000256" key="7">
    <source>
        <dbReference type="ARBA" id="ARBA00062905"/>
    </source>
</evidence>
<dbReference type="NCBIfam" id="TIGR01632">
    <property type="entry name" value="L11_bact"/>
    <property type="match status" value="1"/>
</dbReference>
<gene>
    <name evidence="8" type="primary">rplK</name>
    <name evidence="13" type="ORF">N425_13595</name>
</gene>
<dbReference type="InterPro" id="IPR006519">
    <property type="entry name" value="Ribosomal_uL11_bac-typ"/>
</dbReference>
<dbReference type="AlphaFoldDB" id="W2C2Y5"/>
<dbReference type="Pfam" id="PF00298">
    <property type="entry name" value="Ribosomal_L11"/>
    <property type="match status" value="1"/>
</dbReference>
<dbReference type="SMART" id="SM00649">
    <property type="entry name" value="RL11"/>
    <property type="match status" value="1"/>
</dbReference>
<dbReference type="InterPro" id="IPR020785">
    <property type="entry name" value="Ribosomal_uL11_CS"/>
</dbReference>
<evidence type="ECO:0000313" key="13">
    <source>
        <dbReference type="EMBL" id="ETK00842.1"/>
    </source>
</evidence>
<dbReference type="InterPro" id="IPR020783">
    <property type="entry name" value="Ribosomal_uL11_C"/>
</dbReference>
<comment type="function">
    <text evidence="8 10">Forms part of the ribosomal stalk which helps the ribosome interact with GTP-bound translation factors.</text>
</comment>
<evidence type="ECO:0000313" key="14">
    <source>
        <dbReference type="Proteomes" id="UP000018837"/>
    </source>
</evidence>
<evidence type="ECO:0000256" key="4">
    <source>
        <dbReference type="ARBA" id="ARBA00022884"/>
    </source>
</evidence>
<organism evidence="13 14">
    <name type="scientific">Tannerella sp. oral taxon BU063 isolate Cell 2</name>
    <dbReference type="NCBI Taxonomy" id="1411148"/>
    <lineage>
        <taxon>Bacteria</taxon>
        <taxon>Pseudomonadati</taxon>
        <taxon>Bacteroidota</taxon>
        <taxon>Bacteroidia</taxon>
        <taxon>Bacteroidales</taxon>
        <taxon>Tannerellaceae</taxon>
        <taxon>Tannerella</taxon>
    </lineage>
</organism>
<dbReference type="SUPFAM" id="SSF54747">
    <property type="entry name" value="Ribosomal L11/L12e N-terminal domain"/>
    <property type="match status" value="1"/>
</dbReference>
<name>W2C2Y5_9BACT</name>
<feature type="domain" description="Large ribosomal subunit protein uL11 N-terminal" evidence="12">
    <location>
        <begin position="9"/>
        <end position="66"/>
    </location>
</feature>
<comment type="PTM">
    <text evidence="8 10">One or more lysine residues are methylated.</text>
</comment>
<proteinExistence type="inferred from homology"/>
<keyword evidence="2 8" id="KW-0488">Methylation</keyword>
<evidence type="ECO:0000256" key="5">
    <source>
        <dbReference type="ARBA" id="ARBA00022980"/>
    </source>
</evidence>
<dbReference type="SUPFAM" id="SSF46906">
    <property type="entry name" value="Ribosomal protein L11, C-terminal domain"/>
    <property type="match status" value="1"/>
</dbReference>
<keyword evidence="5 8" id="KW-0689">Ribosomal protein</keyword>
<dbReference type="Gene3D" id="3.30.1550.10">
    <property type="entry name" value="Ribosomal protein L11/L12, N-terminal domain"/>
    <property type="match status" value="1"/>
</dbReference>
<dbReference type="GO" id="GO:0006412">
    <property type="term" value="P:translation"/>
    <property type="evidence" value="ECO:0007669"/>
    <property type="project" value="UniProtKB-UniRule"/>
</dbReference>
<dbReference type="InterPro" id="IPR036769">
    <property type="entry name" value="Ribosomal_uL11_C_sf"/>
</dbReference>
<dbReference type="PANTHER" id="PTHR11661:SF1">
    <property type="entry name" value="LARGE RIBOSOMAL SUBUNIT PROTEIN UL11M"/>
    <property type="match status" value="1"/>
</dbReference>
<evidence type="ECO:0000256" key="8">
    <source>
        <dbReference type="HAMAP-Rule" id="MF_00736"/>
    </source>
</evidence>
<evidence type="ECO:0000256" key="2">
    <source>
        <dbReference type="ARBA" id="ARBA00022481"/>
    </source>
</evidence>
<dbReference type="FunFam" id="1.10.10.250:FF:000001">
    <property type="entry name" value="50S ribosomal protein L11"/>
    <property type="match status" value="1"/>
</dbReference>
<dbReference type="Proteomes" id="UP000018837">
    <property type="component" value="Unassembled WGS sequence"/>
</dbReference>
<reference evidence="13 14" key="1">
    <citation type="submission" date="2013-11" db="EMBL/GenBank/DDBJ databases">
        <title>Single cell genomics of uncultured Tannerella BU063 (oral taxon 286).</title>
        <authorList>
            <person name="Beall C.J."/>
            <person name="Campbell A.G."/>
            <person name="Griffen A.L."/>
            <person name="Podar M."/>
            <person name="Leys E.J."/>
        </authorList>
    </citation>
    <scope>NUCLEOTIDE SEQUENCE [LARGE SCALE GENOMIC DNA]</scope>
    <source>
        <strain evidence="13">Cell 2</strain>
    </source>
</reference>
<dbReference type="EMBL" id="AYUF01000495">
    <property type="protein sequence ID" value="ETK00842.1"/>
    <property type="molecule type" value="Genomic_DNA"/>
</dbReference>
<dbReference type="GO" id="GO:0003735">
    <property type="term" value="F:structural constituent of ribosome"/>
    <property type="evidence" value="ECO:0007669"/>
    <property type="project" value="InterPro"/>
</dbReference>
<comment type="similarity">
    <text evidence="1 8 9">Belongs to the universal ribosomal protein uL11 family.</text>
</comment>
<accession>W2C2Y5</accession>
<comment type="caution">
    <text evidence="13">The sequence shown here is derived from an EMBL/GenBank/DDBJ whole genome shotgun (WGS) entry which is preliminary data.</text>
</comment>
<keyword evidence="6 8" id="KW-0687">Ribonucleoprotein</keyword>
<evidence type="ECO:0000256" key="9">
    <source>
        <dbReference type="RuleBase" id="RU003978"/>
    </source>
</evidence>
<dbReference type="InterPro" id="IPR020784">
    <property type="entry name" value="Ribosomal_uL11_N"/>
</dbReference>
<evidence type="ECO:0000259" key="11">
    <source>
        <dbReference type="Pfam" id="PF00298"/>
    </source>
</evidence>
<feature type="domain" description="Large ribosomal subunit protein uL11 C-terminal" evidence="11">
    <location>
        <begin position="71"/>
        <end position="139"/>
    </location>
</feature>
<keyword evidence="4 8" id="KW-0694">RNA-binding</keyword>
<dbReference type="CDD" id="cd00349">
    <property type="entry name" value="Ribosomal_L11"/>
    <property type="match status" value="1"/>
</dbReference>